<name>A0ACC3NYW5_9PEZI</name>
<protein>
    <submittedName>
        <fullName evidence="1">Uncharacterized protein</fullName>
    </submittedName>
</protein>
<proteinExistence type="predicted"/>
<evidence type="ECO:0000313" key="2">
    <source>
        <dbReference type="Proteomes" id="UP001281147"/>
    </source>
</evidence>
<dbReference type="Proteomes" id="UP001281147">
    <property type="component" value="Unassembled WGS sequence"/>
</dbReference>
<sequence length="287" mass="31239">MESRVAIVTGASSGMGEALSRELVRLGWQVAMADIQENKRLSDELGSKARFYNTNVANYYSQAKTFDQVFKDYNRLDALCANAGIVDRGSPYILGHRNSNEIPPAPDLLCTDVDWKGVVYGTQLAVHFMRKNKRPGGAIVATASIAAVHPHPTYPEYSGAKAAVLNWVRGTAPILKIKDNVRINCVMPGIVQTNIIPPEMVAAVKPEFLTPIKTITDAYVALLDNESLVGQAIEGSVDKHFLFADPPFMNGAATKRAVTVWDPLFELKHGEMSGLPDAIPGKSFPKT</sequence>
<reference evidence="1" key="1">
    <citation type="submission" date="2023-07" db="EMBL/GenBank/DDBJ databases">
        <title>Black Yeasts Isolated from many extreme environments.</title>
        <authorList>
            <person name="Coleine C."/>
            <person name="Stajich J.E."/>
            <person name="Selbmann L."/>
        </authorList>
    </citation>
    <scope>NUCLEOTIDE SEQUENCE</scope>
    <source>
        <strain evidence="1">CCFEE 5714</strain>
    </source>
</reference>
<accession>A0ACC3NYW5</accession>
<evidence type="ECO:0000313" key="1">
    <source>
        <dbReference type="EMBL" id="KAK3725446.1"/>
    </source>
</evidence>
<comment type="caution">
    <text evidence="1">The sequence shown here is derived from an EMBL/GenBank/DDBJ whole genome shotgun (WGS) entry which is preliminary data.</text>
</comment>
<dbReference type="EMBL" id="JAUTXU010000002">
    <property type="protein sequence ID" value="KAK3725446.1"/>
    <property type="molecule type" value="Genomic_DNA"/>
</dbReference>
<organism evidence="1 2">
    <name type="scientific">Vermiconidia calcicola</name>
    <dbReference type="NCBI Taxonomy" id="1690605"/>
    <lineage>
        <taxon>Eukaryota</taxon>
        <taxon>Fungi</taxon>
        <taxon>Dikarya</taxon>
        <taxon>Ascomycota</taxon>
        <taxon>Pezizomycotina</taxon>
        <taxon>Dothideomycetes</taxon>
        <taxon>Dothideomycetidae</taxon>
        <taxon>Mycosphaerellales</taxon>
        <taxon>Extremaceae</taxon>
        <taxon>Vermiconidia</taxon>
    </lineage>
</organism>
<gene>
    <name evidence="1" type="ORF">LTR37_000416</name>
</gene>
<keyword evidence="2" id="KW-1185">Reference proteome</keyword>